<proteinExistence type="predicted"/>
<evidence type="ECO:0000313" key="1">
    <source>
        <dbReference type="EMBL" id="PQB04584.1"/>
    </source>
</evidence>
<dbReference type="OrthoDB" id="1438691at2"/>
<reference evidence="1 2" key="1">
    <citation type="submission" date="2016-11" db="EMBL/GenBank/DDBJ databases">
        <title>Trade-off between light-utilization and light-protection in marine flavobacteria.</title>
        <authorList>
            <person name="Kumagai Y."/>
        </authorList>
    </citation>
    <scope>NUCLEOTIDE SEQUENCE [LARGE SCALE GENOMIC DNA]</scope>
    <source>
        <strain evidence="1 2">NBRC 107741</strain>
    </source>
</reference>
<dbReference type="RefSeq" id="WP_104812512.1">
    <property type="nucleotide sequence ID" value="NZ_MQUB01000001.1"/>
</dbReference>
<comment type="caution">
    <text evidence="1">The sequence shown here is derived from an EMBL/GenBank/DDBJ whole genome shotgun (WGS) entry which is preliminary data.</text>
</comment>
<accession>A0A2S7KPM3</accession>
<keyword evidence="2" id="KW-1185">Reference proteome</keyword>
<dbReference type="AlphaFoldDB" id="A0A2S7KPM3"/>
<name>A0A2S7KPM3_9FLAO</name>
<sequence length="203" mass="21481">MLLAVIGLLSLGGTAQVGINTTDPQRDLDVNGKLMVRDLRRTSSGLTGVKALFTEADGTVVGAELPSEINITDGGGLEINVNSGGAKMYPIGRVTVSTPNAANDTFDDFDLELGSTNEDAVVFILDGATRNFSITGIDGGTDGRHIIIVNTTSHQMNISNQDGDSQAANRIIVLGDDRTTQEGSMEFVYDSLAGRWYLISVEN</sequence>
<protein>
    <submittedName>
        <fullName evidence="1">Uncharacterized protein</fullName>
    </submittedName>
</protein>
<gene>
    <name evidence="1" type="ORF">BST85_06480</name>
</gene>
<evidence type="ECO:0000313" key="2">
    <source>
        <dbReference type="Proteomes" id="UP000239800"/>
    </source>
</evidence>
<organism evidence="1 2">
    <name type="scientific">Aureitalea marina</name>
    <dbReference type="NCBI Taxonomy" id="930804"/>
    <lineage>
        <taxon>Bacteria</taxon>
        <taxon>Pseudomonadati</taxon>
        <taxon>Bacteroidota</taxon>
        <taxon>Flavobacteriia</taxon>
        <taxon>Flavobacteriales</taxon>
        <taxon>Flavobacteriaceae</taxon>
        <taxon>Aureitalea</taxon>
    </lineage>
</organism>
<dbReference type="EMBL" id="MQUB01000001">
    <property type="protein sequence ID" value="PQB04584.1"/>
    <property type="molecule type" value="Genomic_DNA"/>
</dbReference>
<dbReference type="Proteomes" id="UP000239800">
    <property type="component" value="Unassembled WGS sequence"/>
</dbReference>